<dbReference type="CDD" id="cd00610">
    <property type="entry name" value="OAT_like"/>
    <property type="match status" value="1"/>
</dbReference>
<proteinExistence type="inferred from homology"/>
<dbReference type="GO" id="GO:0042286">
    <property type="term" value="F:glutamate-1-semialdehyde 2,1-aminomutase activity"/>
    <property type="evidence" value="ECO:0007669"/>
    <property type="project" value="UniProtKB-EC"/>
</dbReference>
<dbReference type="Gene3D" id="3.90.1150.10">
    <property type="entry name" value="Aspartate Aminotransferase, domain 1"/>
    <property type="match status" value="1"/>
</dbReference>
<dbReference type="Pfam" id="PF00202">
    <property type="entry name" value="Aminotran_3"/>
    <property type="match status" value="1"/>
</dbReference>
<dbReference type="EC" id="5.4.3.8" evidence="4"/>
<dbReference type="EMBL" id="CADCTC010000028">
    <property type="protein sequence ID" value="CAA9220296.1"/>
    <property type="molecule type" value="Genomic_DNA"/>
</dbReference>
<dbReference type="GO" id="GO:0030170">
    <property type="term" value="F:pyridoxal phosphate binding"/>
    <property type="evidence" value="ECO:0007669"/>
    <property type="project" value="InterPro"/>
</dbReference>
<sequence>MESTGPLTRDLVGRARRVFGGGTLHSWAIPEDATVVIARGQGAYVWDADGREYLDCHLGSGPLLLGHGHPAVTAAVKEQLDRGVSFHFFNPQVIDFADREVAAVPCAEAVRFVSTGSEATFYAMRLARVFTGRSKILKFEGALHGGQDYAAQSTSPHHPRPFPHPVPDSDGIPAGATESVLIAAFNDLDSVRSVIARRGDDLAAIIVEPMQRALLPEAGFLAGVRDLAKECGALLIFDEIITGFRLAWGGAQERYGVEPDLCTLGKAFAGGFPVAAIAGRREIFEVTRPERRGKATFAWLSGTFNGNPVGAAAGLACLEVLSQPGVYDRLQSIGDRLRAELPVAAQEAGLDVEVQAIGDGPVVQVFFGPGPLRTYRDVLATDQNLRKQFGVELVKRGVLTNPGEKLYLSLAHTDADIDRVLDAAQESFRILATAR</sequence>
<evidence type="ECO:0000256" key="3">
    <source>
        <dbReference type="RuleBase" id="RU003560"/>
    </source>
</evidence>
<dbReference type="PANTHER" id="PTHR43713:SF3">
    <property type="entry name" value="GLUTAMATE-1-SEMIALDEHYDE 2,1-AMINOMUTASE 1, CHLOROPLASTIC-RELATED"/>
    <property type="match status" value="1"/>
</dbReference>
<keyword evidence="4" id="KW-0032">Aminotransferase</keyword>
<gene>
    <name evidence="4" type="ORF">AVDCRST_MAG77-407</name>
</gene>
<comment type="similarity">
    <text evidence="3">Belongs to the class-III pyridoxal-phosphate-dependent aminotransferase family.</text>
</comment>
<dbReference type="InterPro" id="IPR005814">
    <property type="entry name" value="Aminotrans_3"/>
</dbReference>
<dbReference type="Gene3D" id="3.40.640.10">
    <property type="entry name" value="Type I PLP-dependent aspartate aminotransferase-like (Major domain)"/>
    <property type="match status" value="1"/>
</dbReference>
<evidence type="ECO:0000256" key="2">
    <source>
        <dbReference type="ARBA" id="ARBA00022898"/>
    </source>
</evidence>
<organism evidence="4">
    <name type="scientific">uncultured Chloroflexota bacterium</name>
    <dbReference type="NCBI Taxonomy" id="166587"/>
    <lineage>
        <taxon>Bacteria</taxon>
        <taxon>Bacillati</taxon>
        <taxon>Chloroflexota</taxon>
        <taxon>environmental samples</taxon>
    </lineage>
</organism>
<evidence type="ECO:0000256" key="1">
    <source>
        <dbReference type="ARBA" id="ARBA00001933"/>
    </source>
</evidence>
<reference evidence="4" key="1">
    <citation type="submission" date="2020-02" db="EMBL/GenBank/DDBJ databases">
        <authorList>
            <person name="Meier V. D."/>
        </authorList>
    </citation>
    <scope>NUCLEOTIDE SEQUENCE</scope>
    <source>
        <strain evidence="4">AVDCRST_MAG77</strain>
    </source>
</reference>
<keyword evidence="4" id="KW-0413">Isomerase</keyword>
<evidence type="ECO:0000313" key="4">
    <source>
        <dbReference type="EMBL" id="CAA9220296.1"/>
    </source>
</evidence>
<comment type="cofactor">
    <cofactor evidence="1">
        <name>pyridoxal 5'-phosphate</name>
        <dbReference type="ChEBI" id="CHEBI:597326"/>
    </cofactor>
</comment>
<dbReference type="InterPro" id="IPR015421">
    <property type="entry name" value="PyrdxlP-dep_Trfase_major"/>
</dbReference>
<keyword evidence="4" id="KW-0808">Transferase</keyword>
<dbReference type="SUPFAM" id="SSF53383">
    <property type="entry name" value="PLP-dependent transferases"/>
    <property type="match status" value="1"/>
</dbReference>
<dbReference type="InterPro" id="IPR015422">
    <property type="entry name" value="PyrdxlP-dep_Trfase_small"/>
</dbReference>
<dbReference type="AlphaFoldDB" id="A0A6J4HC17"/>
<dbReference type="GO" id="GO:0008483">
    <property type="term" value="F:transaminase activity"/>
    <property type="evidence" value="ECO:0007669"/>
    <property type="project" value="UniProtKB-KW"/>
</dbReference>
<dbReference type="PANTHER" id="PTHR43713">
    <property type="entry name" value="GLUTAMATE-1-SEMIALDEHYDE 2,1-AMINOMUTASE"/>
    <property type="match status" value="1"/>
</dbReference>
<keyword evidence="2 3" id="KW-0663">Pyridoxal phosphate</keyword>
<protein>
    <submittedName>
        <fullName evidence="4">Glutamate-1-semialdehyde aminotransferase</fullName>
        <ecNumber evidence="4">5.4.3.8</ecNumber>
    </submittedName>
</protein>
<name>A0A6J4HC17_9CHLR</name>
<accession>A0A6J4HC17</accession>
<dbReference type="InterPro" id="IPR015424">
    <property type="entry name" value="PyrdxlP-dep_Trfase"/>
</dbReference>